<evidence type="ECO:0000256" key="7">
    <source>
        <dbReference type="SAM" id="Phobius"/>
    </source>
</evidence>
<gene>
    <name evidence="9" type="ORF">SUNI508_12793</name>
</gene>
<feature type="transmembrane region" description="Helical" evidence="7">
    <location>
        <begin position="204"/>
        <end position="222"/>
    </location>
</feature>
<feature type="transmembrane region" description="Helical" evidence="7">
    <location>
        <begin position="15"/>
        <end position="34"/>
    </location>
</feature>
<evidence type="ECO:0000313" key="10">
    <source>
        <dbReference type="Proteomes" id="UP001408356"/>
    </source>
</evidence>
<feature type="region of interest" description="Disordered" evidence="6">
    <location>
        <begin position="278"/>
        <end position="326"/>
    </location>
</feature>
<dbReference type="EMBL" id="JARVKF010000010">
    <property type="protein sequence ID" value="KAK9425900.1"/>
    <property type="molecule type" value="Genomic_DNA"/>
</dbReference>
<evidence type="ECO:0000256" key="3">
    <source>
        <dbReference type="ARBA" id="ARBA00022989"/>
    </source>
</evidence>
<keyword evidence="3 7" id="KW-1133">Transmembrane helix</keyword>
<name>A0ABR2VG56_9PEZI</name>
<keyword evidence="2 7" id="KW-0812">Transmembrane</keyword>
<comment type="similarity">
    <text evidence="5">Belongs to the SAT4 family.</text>
</comment>
<comment type="subcellular location">
    <subcellularLocation>
        <location evidence="1">Membrane</location>
        <topology evidence="1">Multi-pass membrane protein</topology>
    </subcellularLocation>
</comment>
<feature type="transmembrane region" description="Helical" evidence="7">
    <location>
        <begin position="172"/>
        <end position="192"/>
    </location>
</feature>
<dbReference type="Pfam" id="PF20684">
    <property type="entry name" value="Fung_rhodopsin"/>
    <property type="match status" value="1"/>
</dbReference>
<feature type="compositionally biased region" description="Polar residues" evidence="6">
    <location>
        <begin position="287"/>
        <end position="304"/>
    </location>
</feature>
<dbReference type="InterPro" id="IPR049326">
    <property type="entry name" value="Rhodopsin_dom_fungi"/>
</dbReference>
<evidence type="ECO:0000259" key="8">
    <source>
        <dbReference type="Pfam" id="PF20684"/>
    </source>
</evidence>
<feature type="transmembrane region" description="Helical" evidence="7">
    <location>
        <begin position="83"/>
        <end position="103"/>
    </location>
</feature>
<feature type="transmembrane region" description="Helical" evidence="7">
    <location>
        <begin position="124"/>
        <end position="145"/>
    </location>
</feature>
<dbReference type="Proteomes" id="UP001408356">
    <property type="component" value="Unassembled WGS sequence"/>
</dbReference>
<evidence type="ECO:0000256" key="5">
    <source>
        <dbReference type="ARBA" id="ARBA00038359"/>
    </source>
</evidence>
<evidence type="ECO:0000313" key="9">
    <source>
        <dbReference type="EMBL" id="KAK9425900.1"/>
    </source>
</evidence>
<feature type="domain" description="Rhodopsin" evidence="8">
    <location>
        <begin position="30"/>
        <end position="267"/>
    </location>
</feature>
<evidence type="ECO:0000256" key="1">
    <source>
        <dbReference type="ARBA" id="ARBA00004141"/>
    </source>
</evidence>
<keyword evidence="10" id="KW-1185">Reference proteome</keyword>
<dbReference type="PANTHER" id="PTHR33048:SF42">
    <property type="entry name" value="INTEGRAL MEMBRANE PROTEIN"/>
    <property type="match status" value="1"/>
</dbReference>
<accession>A0ABR2VG56</accession>
<dbReference type="InterPro" id="IPR052337">
    <property type="entry name" value="SAT4-like"/>
</dbReference>
<sequence length="363" mass="40263">MSTATIPDRGAETLGVIWSLTAASTVILALRVYCKFARHRGLWWDDYILILAWLCLLAPTAVTTREVHLGFGKHVGDIAPTNLGELGLLGQITAFFSILGALWSKTSFAITMLRITDGWAKWAVWAFIISSNLFMLVSAIFTWTWCTPVQKIWIPDLPGTCWNHQVVVQYNTFSGAWSGIMDVFLALLPWTIIPRLQMRTREKFGVAIAMSMGIFAGVTGFVKCVKLQALASGDFTWDGVDLVEWGAAETAVTVIATSIPVLRALFSELSSSARSYIKSSSKDGVPGNQSRMTKTTTQISTRQRPVSRDDDFRDSDSDKSIWPGGRPYIMKTDEITLTFDRRPADEEHGYEMGALGAAQFQKR</sequence>
<comment type="caution">
    <text evidence="9">The sequence shown here is derived from an EMBL/GenBank/DDBJ whole genome shotgun (WGS) entry which is preliminary data.</text>
</comment>
<keyword evidence="4 7" id="KW-0472">Membrane</keyword>
<evidence type="ECO:0000256" key="6">
    <source>
        <dbReference type="SAM" id="MobiDB-lite"/>
    </source>
</evidence>
<feature type="transmembrane region" description="Helical" evidence="7">
    <location>
        <begin position="46"/>
        <end position="63"/>
    </location>
</feature>
<dbReference type="PANTHER" id="PTHR33048">
    <property type="entry name" value="PTH11-LIKE INTEGRAL MEMBRANE PROTEIN (AFU_ORTHOLOGUE AFUA_5G11245)"/>
    <property type="match status" value="1"/>
</dbReference>
<evidence type="ECO:0000256" key="2">
    <source>
        <dbReference type="ARBA" id="ARBA00022692"/>
    </source>
</evidence>
<evidence type="ECO:0000256" key="4">
    <source>
        <dbReference type="ARBA" id="ARBA00023136"/>
    </source>
</evidence>
<feature type="compositionally biased region" description="Basic and acidic residues" evidence="6">
    <location>
        <begin position="306"/>
        <end position="319"/>
    </location>
</feature>
<protein>
    <submittedName>
        <fullName evidence="9">Integral membrane protein</fullName>
    </submittedName>
</protein>
<reference evidence="9 10" key="1">
    <citation type="journal article" date="2024" name="J. Plant Pathol.">
        <title>Sequence and assembly of the genome of Seiridium unicorne, isolate CBS 538.82, causal agent of cypress canker disease.</title>
        <authorList>
            <person name="Scali E."/>
            <person name="Rocca G.D."/>
            <person name="Danti R."/>
            <person name="Garbelotto M."/>
            <person name="Barberini S."/>
            <person name="Baroncelli R."/>
            <person name="Emiliani G."/>
        </authorList>
    </citation>
    <scope>NUCLEOTIDE SEQUENCE [LARGE SCALE GENOMIC DNA]</scope>
    <source>
        <strain evidence="9 10">BM-138-508</strain>
    </source>
</reference>
<proteinExistence type="inferred from homology"/>
<organism evidence="9 10">
    <name type="scientific">Seiridium unicorne</name>
    <dbReference type="NCBI Taxonomy" id="138068"/>
    <lineage>
        <taxon>Eukaryota</taxon>
        <taxon>Fungi</taxon>
        <taxon>Dikarya</taxon>
        <taxon>Ascomycota</taxon>
        <taxon>Pezizomycotina</taxon>
        <taxon>Sordariomycetes</taxon>
        <taxon>Xylariomycetidae</taxon>
        <taxon>Amphisphaeriales</taxon>
        <taxon>Sporocadaceae</taxon>
        <taxon>Seiridium</taxon>
    </lineage>
</organism>